<name>A0A172QXQ7_9CORY</name>
<proteinExistence type="predicted"/>
<keyword evidence="3" id="KW-0614">Plasmid</keyword>
<reference evidence="3 4" key="1">
    <citation type="submission" date="2016-05" db="EMBL/GenBank/DDBJ databases">
        <title>Complete genome sequence of Corynebacterium crudilactis, a new Corynebacterium species isolated from raw cow's milk.</title>
        <authorList>
            <person name="Christian R."/>
            <person name="Zimmermann J."/>
            <person name="Lipski A."/>
            <person name="Kalinowski J."/>
        </authorList>
    </citation>
    <scope>NUCLEOTIDE SEQUENCE [LARGE SCALE GENOMIC DNA]</scope>
    <source>
        <strain evidence="3 4">JZ16</strain>
        <plasmid evidence="3 4">pCRULAC1</plasmid>
    </source>
</reference>
<dbReference type="EMBL" id="CP015623">
    <property type="protein sequence ID" value="ANE05493.1"/>
    <property type="molecule type" value="Genomic_DNA"/>
</dbReference>
<dbReference type="AlphaFoldDB" id="A0A172QXQ7"/>
<dbReference type="KEGG" id="ccjz:ccrud_14225"/>
<evidence type="ECO:0000313" key="3">
    <source>
        <dbReference type="EMBL" id="ANE05493.1"/>
    </source>
</evidence>
<evidence type="ECO:0000313" key="4">
    <source>
        <dbReference type="Proteomes" id="UP000076929"/>
    </source>
</evidence>
<organism evidence="3 4">
    <name type="scientific">Corynebacterium crudilactis</name>
    <dbReference type="NCBI Taxonomy" id="1652495"/>
    <lineage>
        <taxon>Bacteria</taxon>
        <taxon>Bacillati</taxon>
        <taxon>Actinomycetota</taxon>
        <taxon>Actinomycetes</taxon>
        <taxon>Mycobacteriales</taxon>
        <taxon>Corynebacteriaceae</taxon>
        <taxon>Corynebacterium</taxon>
    </lineage>
</organism>
<gene>
    <name evidence="3" type="ORF">ccrud_14225</name>
</gene>
<accession>A0A172QXQ7</accession>
<sequence length="129" mass="14250">MTEGKRVGWTEWDEEDQWWEANTPTSQPVVESANPFEDETAVSTPQPAPQPRAIHHPVRAQSKGKFPARLWWVGATCVVVILIAASVWAGMKFGESTQPDDTEIPMVPSIVQGEFNDDVANLPPVLEGQ</sequence>
<feature type="region of interest" description="Disordered" evidence="1">
    <location>
        <begin position="1"/>
        <end position="59"/>
    </location>
</feature>
<evidence type="ECO:0000256" key="2">
    <source>
        <dbReference type="SAM" id="Phobius"/>
    </source>
</evidence>
<feature type="transmembrane region" description="Helical" evidence="2">
    <location>
        <begin position="70"/>
        <end position="91"/>
    </location>
</feature>
<dbReference type="RefSeq" id="WP_066570241.1">
    <property type="nucleotide sequence ID" value="NZ_CP015623.1"/>
</dbReference>
<keyword evidence="4" id="KW-1185">Reference proteome</keyword>
<keyword evidence="2" id="KW-1133">Transmembrane helix</keyword>
<keyword evidence="2" id="KW-0812">Transmembrane</keyword>
<evidence type="ECO:0000256" key="1">
    <source>
        <dbReference type="SAM" id="MobiDB-lite"/>
    </source>
</evidence>
<geneLocation type="plasmid" evidence="3 4">
    <name>pCRULAC1</name>
</geneLocation>
<keyword evidence="2" id="KW-0472">Membrane</keyword>
<dbReference type="Proteomes" id="UP000076929">
    <property type="component" value="Plasmid pCRULAC1"/>
</dbReference>
<protein>
    <submittedName>
        <fullName evidence="3">Uncharacterized protein</fullName>
    </submittedName>
</protein>